<dbReference type="InterPro" id="IPR000847">
    <property type="entry name" value="LysR_HTH_N"/>
</dbReference>
<dbReference type="FunFam" id="1.10.10.10:FF:000001">
    <property type="entry name" value="LysR family transcriptional regulator"/>
    <property type="match status" value="1"/>
</dbReference>
<dbReference type="EMBL" id="CP001197">
    <property type="protein sequence ID" value="ACL09406.1"/>
    <property type="molecule type" value="Genomic_DNA"/>
</dbReference>
<evidence type="ECO:0000256" key="2">
    <source>
        <dbReference type="ARBA" id="ARBA00023015"/>
    </source>
</evidence>
<dbReference type="KEGG" id="dvm:DvMF_2465"/>
<dbReference type="SUPFAM" id="SSF53850">
    <property type="entry name" value="Periplasmic binding protein-like II"/>
    <property type="match status" value="2"/>
</dbReference>
<dbReference type="GO" id="GO:0003677">
    <property type="term" value="F:DNA binding"/>
    <property type="evidence" value="ECO:0007669"/>
    <property type="project" value="UniProtKB-KW"/>
</dbReference>
<keyword evidence="4" id="KW-0804">Transcription</keyword>
<proteinExistence type="inferred from homology"/>
<feature type="compositionally biased region" description="Basic and acidic residues" evidence="5">
    <location>
        <begin position="205"/>
        <end position="217"/>
    </location>
</feature>
<dbReference type="InterPro" id="IPR036388">
    <property type="entry name" value="WH-like_DNA-bd_sf"/>
</dbReference>
<keyword evidence="2" id="KW-0805">Transcription regulation</keyword>
<feature type="region of interest" description="Disordered" evidence="5">
    <location>
        <begin position="202"/>
        <end position="276"/>
    </location>
</feature>
<dbReference type="Gene3D" id="1.10.10.10">
    <property type="entry name" value="Winged helix-like DNA-binding domain superfamily/Winged helix DNA-binding domain"/>
    <property type="match status" value="1"/>
</dbReference>
<dbReference type="PRINTS" id="PR00039">
    <property type="entry name" value="HTHLYSR"/>
</dbReference>
<keyword evidence="3" id="KW-0238">DNA-binding</keyword>
<dbReference type="PANTHER" id="PTHR30346">
    <property type="entry name" value="TRANSCRIPTIONAL DUAL REGULATOR HCAR-RELATED"/>
    <property type="match status" value="1"/>
</dbReference>
<name>B8DMW6_NITV9</name>
<dbReference type="eggNOG" id="COG0583">
    <property type="taxonomic scope" value="Bacteria"/>
</dbReference>
<accession>B8DMW6</accession>
<dbReference type="CDD" id="cd05466">
    <property type="entry name" value="PBP2_LTTR_substrate"/>
    <property type="match status" value="1"/>
</dbReference>
<organism evidence="7">
    <name type="scientific">Nitratidesulfovibrio vulgaris (strain DSM 19637 / Miyazaki F)</name>
    <name type="common">Desulfovibrio vulgaris</name>
    <dbReference type="NCBI Taxonomy" id="883"/>
    <lineage>
        <taxon>Bacteria</taxon>
        <taxon>Pseudomonadati</taxon>
        <taxon>Thermodesulfobacteriota</taxon>
        <taxon>Desulfovibrionia</taxon>
        <taxon>Desulfovibrionales</taxon>
        <taxon>Desulfovibrionaceae</taxon>
        <taxon>Nitratidesulfovibrio</taxon>
    </lineage>
</organism>
<dbReference type="AlphaFoldDB" id="B8DMW6"/>
<evidence type="ECO:0000256" key="5">
    <source>
        <dbReference type="SAM" id="MobiDB-lite"/>
    </source>
</evidence>
<sequence>MELHLLRAFATVAASGTLTRAAAELHLSQSALSGQIRALEDALGVTLFRRRARGMDLTDAGTDLLPLARKALDAATALRRKAERLRAQPTGRLVLGLNTDPAFLRMVALHEALGAACPDVALEFTMTQTMTTPELLRESAIDAGYRYGQEFSPDIVEHPLRDVEIRIVVPAGMLPALPVPSPLMGAAMPGAAAAASVRAPRKGRACAESHPPPERPEWSAAVRRHGAPQFADATDARVPGSSTSALGSSGPDMPSGNGSGLHGADGAPAASNASNETGPGLLAALLARHGGMPAPRPDYAPSDLPRLPVHDANAWHALSQLPWIWPTCDCPFHRTVAARMAPYGLRPRTAAVAIDEPIVKQLVATGKGVAVLRADETAQMVRDHGVYVWPEPLSVPLCIAHRTDRSDDPALRALVEAARAVWK</sequence>
<dbReference type="InterPro" id="IPR005119">
    <property type="entry name" value="LysR_subst-bd"/>
</dbReference>
<evidence type="ECO:0000256" key="4">
    <source>
        <dbReference type="ARBA" id="ARBA00023163"/>
    </source>
</evidence>
<evidence type="ECO:0000256" key="1">
    <source>
        <dbReference type="ARBA" id="ARBA00009437"/>
    </source>
</evidence>
<dbReference type="Pfam" id="PF00126">
    <property type="entry name" value="HTH_1"/>
    <property type="match status" value="1"/>
</dbReference>
<evidence type="ECO:0000259" key="6">
    <source>
        <dbReference type="PROSITE" id="PS50931"/>
    </source>
</evidence>
<dbReference type="PROSITE" id="PS50931">
    <property type="entry name" value="HTH_LYSR"/>
    <property type="match status" value="1"/>
</dbReference>
<evidence type="ECO:0000256" key="3">
    <source>
        <dbReference type="ARBA" id="ARBA00023125"/>
    </source>
</evidence>
<dbReference type="InterPro" id="IPR036390">
    <property type="entry name" value="WH_DNA-bd_sf"/>
</dbReference>
<dbReference type="GO" id="GO:0003700">
    <property type="term" value="F:DNA-binding transcription factor activity"/>
    <property type="evidence" value="ECO:0007669"/>
    <property type="project" value="InterPro"/>
</dbReference>
<dbReference type="SUPFAM" id="SSF46785">
    <property type="entry name" value="Winged helix' DNA-binding domain"/>
    <property type="match status" value="1"/>
</dbReference>
<gene>
    <name evidence="7" type="ordered locus">DvMF_2465</name>
</gene>
<dbReference type="Gene3D" id="3.40.190.290">
    <property type="match status" value="1"/>
</dbReference>
<dbReference type="STRING" id="883.DvMF_2465"/>
<reference evidence="7" key="1">
    <citation type="submission" date="2008-10" db="EMBL/GenBank/DDBJ databases">
        <title>Complete sequence of Desulfovibrio vulgaris str. 'Miyazaki F'.</title>
        <authorList>
            <person name="Lucas S."/>
            <person name="Copeland A."/>
            <person name="Lapidus A."/>
            <person name="Glavina del Rio T."/>
            <person name="Dalin E."/>
            <person name="Tice H."/>
            <person name="Bruce D."/>
            <person name="Goodwin L."/>
            <person name="Pitluck S."/>
            <person name="Sims D."/>
            <person name="Brettin T."/>
            <person name="Detter J.C."/>
            <person name="Han C."/>
            <person name="Larimer F."/>
            <person name="Land M."/>
            <person name="Hauser L."/>
            <person name="Kyrpides N."/>
            <person name="Mikhailova N."/>
            <person name="Hazen T.C."/>
            <person name="Richardson P."/>
        </authorList>
    </citation>
    <scope>NUCLEOTIDE SEQUENCE</scope>
    <source>
        <strain evidence="7">Miyazaki F</strain>
    </source>
</reference>
<dbReference type="Gene3D" id="3.40.190.10">
    <property type="entry name" value="Periplasmic binding protein-like II"/>
    <property type="match status" value="1"/>
</dbReference>
<evidence type="ECO:0000313" key="7">
    <source>
        <dbReference type="EMBL" id="ACL09406.1"/>
    </source>
</evidence>
<comment type="similarity">
    <text evidence="1">Belongs to the LysR transcriptional regulatory family.</text>
</comment>
<dbReference type="OrthoDB" id="5444209at2"/>
<feature type="domain" description="HTH lysR-type" evidence="6">
    <location>
        <begin position="1"/>
        <end position="58"/>
    </location>
</feature>
<dbReference type="Pfam" id="PF03466">
    <property type="entry name" value="LysR_substrate"/>
    <property type="match status" value="2"/>
</dbReference>
<dbReference type="GO" id="GO:0032993">
    <property type="term" value="C:protein-DNA complex"/>
    <property type="evidence" value="ECO:0007669"/>
    <property type="project" value="TreeGrafter"/>
</dbReference>
<protein>
    <submittedName>
        <fullName evidence="7">Transcriptional regulator, LysR family</fullName>
    </submittedName>
</protein>
<dbReference type="PANTHER" id="PTHR30346:SF0">
    <property type="entry name" value="HCA OPERON TRANSCRIPTIONAL ACTIVATOR HCAR"/>
    <property type="match status" value="1"/>
</dbReference>
<dbReference type="HOGENOM" id="CLU_648500_0_0_7"/>